<dbReference type="Gene3D" id="3.40.850.10">
    <property type="entry name" value="Kinesin motor domain"/>
    <property type="match status" value="1"/>
</dbReference>
<dbReference type="GO" id="GO:0007018">
    <property type="term" value="P:microtubule-based movement"/>
    <property type="evidence" value="ECO:0007669"/>
    <property type="project" value="InterPro"/>
</dbReference>
<reference evidence="10" key="1">
    <citation type="submission" date="2023-04" db="EMBL/GenBank/DDBJ databases">
        <title>Phytophthora fragariaefolia NBRC 109709.</title>
        <authorList>
            <person name="Ichikawa N."/>
            <person name="Sato H."/>
            <person name="Tonouchi N."/>
        </authorList>
    </citation>
    <scope>NUCLEOTIDE SEQUENCE</scope>
    <source>
        <strain evidence="10">NBRC 109709</strain>
    </source>
</reference>
<name>A0A9W6YLP3_9STRA</name>
<evidence type="ECO:0000313" key="10">
    <source>
        <dbReference type="EMBL" id="GMG15410.1"/>
    </source>
</evidence>
<keyword evidence="2" id="KW-0963">Cytoplasm</keyword>
<dbReference type="GO" id="GO:0005737">
    <property type="term" value="C:cytoplasm"/>
    <property type="evidence" value="ECO:0007669"/>
    <property type="project" value="UniProtKB-SubCell"/>
</dbReference>
<proteinExistence type="inferred from homology"/>
<evidence type="ECO:0000256" key="6">
    <source>
        <dbReference type="PROSITE-ProRule" id="PRU00283"/>
    </source>
</evidence>
<feature type="region of interest" description="Disordered" evidence="8">
    <location>
        <begin position="769"/>
        <end position="788"/>
    </location>
</feature>
<dbReference type="GO" id="GO:0003777">
    <property type="term" value="F:microtubule motor activity"/>
    <property type="evidence" value="ECO:0007669"/>
    <property type="project" value="InterPro"/>
</dbReference>
<dbReference type="Pfam" id="PF00225">
    <property type="entry name" value="Kinesin"/>
    <property type="match status" value="1"/>
</dbReference>
<evidence type="ECO:0000256" key="5">
    <source>
        <dbReference type="ARBA" id="ARBA00023054"/>
    </source>
</evidence>
<dbReference type="GO" id="GO:0005875">
    <property type="term" value="C:microtubule associated complex"/>
    <property type="evidence" value="ECO:0007669"/>
    <property type="project" value="TreeGrafter"/>
</dbReference>
<keyword evidence="3 6" id="KW-0547">Nucleotide-binding</keyword>
<comment type="similarity">
    <text evidence="6">Belongs to the TRAFAC class myosin-kinesin ATPase superfamily. Kinesin family.</text>
</comment>
<evidence type="ECO:0000256" key="2">
    <source>
        <dbReference type="ARBA" id="ARBA00022490"/>
    </source>
</evidence>
<evidence type="ECO:0000256" key="7">
    <source>
        <dbReference type="SAM" id="Coils"/>
    </source>
</evidence>
<feature type="domain" description="Kinesin motor" evidence="9">
    <location>
        <begin position="87"/>
        <end position="484"/>
    </location>
</feature>
<dbReference type="InterPro" id="IPR027640">
    <property type="entry name" value="Kinesin-like_fam"/>
</dbReference>
<dbReference type="InterPro" id="IPR027417">
    <property type="entry name" value="P-loop_NTPase"/>
</dbReference>
<gene>
    <name evidence="10" type="ORF">Pfra01_002944300</name>
</gene>
<dbReference type="GO" id="GO:0051231">
    <property type="term" value="P:spindle elongation"/>
    <property type="evidence" value="ECO:0007669"/>
    <property type="project" value="TreeGrafter"/>
</dbReference>
<organism evidence="10 11">
    <name type="scientific">Phytophthora fragariaefolia</name>
    <dbReference type="NCBI Taxonomy" id="1490495"/>
    <lineage>
        <taxon>Eukaryota</taxon>
        <taxon>Sar</taxon>
        <taxon>Stramenopiles</taxon>
        <taxon>Oomycota</taxon>
        <taxon>Peronosporomycetes</taxon>
        <taxon>Peronosporales</taxon>
        <taxon>Peronosporaceae</taxon>
        <taxon>Phytophthora</taxon>
    </lineage>
</organism>
<evidence type="ECO:0000256" key="8">
    <source>
        <dbReference type="SAM" id="MobiDB-lite"/>
    </source>
</evidence>
<feature type="compositionally biased region" description="Polar residues" evidence="8">
    <location>
        <begin position="1722"/>
        <end position="1732"/>
    </location>
</feature>
<feature type="binding site" evidence="6">
    <location>
        <begin position="215"/>
        <end position="222"/>
    </location>
    <ligand>
        <name>ATP</name>
        <dbReference type="ChEBI" id="CHEBI:30616"/>
    </ligand>
</feature>
<dbReference type="SUPFAM" id="SSF52540">
    <property type="entry name" value="P-loop containing nucleoside triphosphate hydrolases"/>
    <property type="match status" value="1"/>
</dbReference>
<evidence type="ECO:0000256" key="1">
    <source>
        <dbReference type="ARBA" id="ARBA00004496"/>
    </source>
</evidence>
<dbReference type="GO" id="GO:0005524">
    <property type="term" value="F:ATP binding"/>
    <property type="evidence" value="ECO:0007669"/>
    <property type="project" value="UniProtKB-UniRule"/>
</dbReference>
<keyword evidence="11" id="KW-1185">Reference proteome</keyword>
<evidence type="ECO:0000256" key="3">
    <source>
        <dbReference type="ARBA" id="ARBA00022741"/>
    </source>
</evidence>
<dbReference type="SMART" id="SM00129">
    <property type="entry name" value="KISc"/>
    <property type="match status" value="1"/>
</dbReference>
<keyword evidence="6" id="KW-0505">Motor protein</keyword>
<evidence type="ECO:0000313" key="11">
    <source>
        <dbReference type="Proteomes" id="UP001165121"/>
    </source>
</evidence>
<comment type="caution">
    <text evidence="10">The sequence shown here is derived from an EMBL/GenBank/DDBJ whole genome shotgun (WGS) entry which is preliminary data.</text>
</comment>
<dbReference type="OrthoDB" id="117305at2759"/>
<keyword evidence="5 7" id="KW-0175">Coiled coil</keyword>
<feature type="region of interest" description="Disordered" evidence="8">
    <location>
        <begin position="1722"/>
        <end position="1744"/>
    </location>
</feature>
<dbReference type="PANTHER" id="PTHR47969:SF15">
    <property type="entry name" value="CHROMOSOME-ASSOCIATED KINESIN KIF4A-RELATED"/>
    <property type="match status" value="1"/>
</dbReference>
<dbReference type="EMBL" id="BSXT01018881">
    <property type="protein sequence ID" value="GMG15410.1"/>
    <property type="molecule type" value="Genomic_DNA"/>
</dbReference>
<evidence type="ECO:0000259" key="9">
    <source>
        <dbReference type="PROSITE" id="PS50067"/>
    </source>
</evidence>
<comment type="subcellular location">
    <subcellularLocation>
        <location evidence="1">Cytoplasm</location>
    </subcellularLocation>
</comment>
<feature type="region of interest" description="Disordered" evidence="8">
    <location>
        <begin position="30"/>
        <end position="49"/>
    </location>
</feature>
<keyword evidence="4 6" id="KW-0067">ATP-binding</keyword>
<dbReference type="PRINTS" id="PR00380">
    <property type="entry name" value="KINESINHEAVY"/>
</dbReference>
<protein>
    <submittedName>
        <fullName evidence="10">Unnamed protein product</fullName>
    </submittedName>
</protein>
<dbReference type="PROSITE" id="PS50067">
    <property type="entry name" value="KINESIN_MOTOR_2"/>
    <property type="match status" value="1"/>
</dbReference>
<dbReference type="InterPro" id="IPR036961">
    <property type="entry name" value="Kinesin_motor_dom_sf"/>
</dbReference>
<dbReference type="GO" id="GO:0007052">
    <property type="term" value="P:mitotic spindle organization"/>
    <property type="evidence" value="ECO:0007669"/>
    <property type="project" value="TreeGrafter"/>
</dbReference>
<dbReference type="Proteomes" id="UP001165121">
    <property type="component" value="Unassembled WGS sequence"/>
</dbReference>
<dbReference type="GO" id="GO:0008017">
    <property type="term" value="F:microtubule binding"/>
    <property type="evidence" value="ECO:0007669"/>
    <property type="project" value="InterPro"/>
</dbReference>
<feature type="coiled-coil region" evidence="7">
    <location>
        <begin position="1476"/>
        <end position="1507"/>
    </location>
</feature>
<dbReference type="PANTHER" id="PTHR47969">
    <property type="entry name" value="CHROMOSOME-ASSOCIATED KINESIN KIF4A-RELATED"/>
    <property type="match status" value="1"/>
</dbReference>
<feature type="coiled-coil region" evidence="7">
    <location>
        <begin position="1221"/>
        <end position="1248"/>
    </location>
</feature>
<feature type="region of interest" description="Disordered" evidence="8">
    <location>
        <begin position="128"/>
        <end position="158"/>
    </location>
</feature>
<dbReference type="InterPro" id="IPR001752">
    <property type="entry name" value="Kinesin_motor_dom"/>
</dbReference>
<sequence length="1766" mass="196031">MNHAYVHPDQHGQVTKNRFFASELNEAHDVVSSEELMQDSEDDDDNQDDSEFMLADADNDDFNEMAAETSSLGSSDSIGFACSEDQRTFTAVRVRPMLPSEKKNGYRPIVDMTMTGDGLMTRIVNPTALPPLPRSHASARYTSNKLPSGEPSPCTGPSSFPAQFTQEFRFDYAFWSFDRSLGHQVATQSTIYDELGVLALQTLFQGSNCSIFAYGQPSSGKTFSMMGSSGERAALPASARTNSSVSVVRTPSALSRSEQRGFIPRICQGIFAEIDETEISGASYTAMISYVEIYDERVYDLLAQTSIKGAFVEGAKCVHVMSYSQILELIEEGNLMRSVPSSHGTSRPTRSHIVLTISLSQKSLADSAPRTSKLCMVDLAASERVDHSDVSGLSVRQAGSVNRSLATLADVVGALAKRRSSRSVDGSQYQKTFAPYRNSVLTRLLKDCLAGHAKTIILGAISPCCVHYEESIATLRYIERARSVYSTIRMPVEDGTGGDTVQNVFDDAGELECNLRALKSCVHVSLNCYGSPENCDDYLECNSDERCQSIEKLRNSLANEQKVPGMEIDATEQESIGCVEECDIEAKIQVDITQEKLTTYHELQRSVHLLNLVAIRRRTQALRKYRALDRWRNCAPLLAKSTHKLKEDNCMIDSCGLGGQSHNKLSPQRTSDRKAGCPPLHTRTKPVESCVPDVIAAVVTTDAICCSVVQEFLFPRQPNSPKLRQSATVSSASLLELLASSSEYDRTGSSFHSGDDCSDTEQLLEDLASSKRRYSSEEEKLNSPNVTTDAKGYSTISVHDSTLSPSSLEPLCEDGSIHSTLSLCVDSIDMARRALGPGLHHLKRLNKGNGVASGVGVECELLKCMDKKFIAMTRSLEELMASLQPFKSSKPSYELLESMVGEFCLQIVAKLCDQLPSASSGCSAGRIQLEKQVEHFSDRLTCQLLPEIARTADALESDEVNFVIVVATDMLIMTERIKLAWNFVGHRRRERLLQLHAQELAAIKDRKMAVKITALEVRNAELAAKCKELLTISGASKDPISNDFELSNGKTTNRALAHTAHTLEQLEKECEAHSIVSRDDSIGAKLAVEVARTRDVQARNDELLCRFATLNRALAAASARVTALETENSRLNNGRICSIGNGGVDSPQACMTSTKALNDRIIVLQKELECARDYTFGLERQLATFKGAHEDNISDVENMQSFLSREKEARREVASNFKLIKAQSNALITNLKQQLVNAEDQEKELLAATSSKLEEKWLATKATLIAVQARNTELSTSLITVMAELHKALENTSQVEYESLLHITAINVLKDSLAMQKERTDMAKEDSVAAQLALRNCVSDQSCEISLLKQRLLAVVQDRDEHILLLSRTEEALANALDREKKLQIQLETSSSREEQCLRAKLHESALEISSLREKLTELLDHSTLQSATIEDLQLKEAKIAKKCLELEIKCNKLVLRYRHIQNVIEQKDAAYQEYVRQADDKMLSLTRQLESERQECMNVHEALQRESNVFHKLMTQQHAIKMNYCCTIRDLKAQVELLSTKTYLLEEELKTTKEIQKQKEDVVQEQEKLVSKVTKQLHECQIDLSACIRRWVHAETQSVLQRVSIECLTRYLIGAQETCMMQLADVESSRLSKARCVRATPEIEQATKEQLSSIDAWFDEVVSGNQAMSEDTYVHNTSVHKIDIAGDKDFAARSSLLKTLTGLSTLTRELLAVCESTPKMDNQSICSTAEPNSPEECTSKPHRTEVLQEISTQSTNAHSESVQLR</sequence>
<accession>A0A9W6YLP3</accession>
<feature type="compositionally biased region" description="Acidic residues" evidence="8">
    <location>
        <begin position="36"/>
        <end position="49"/>
    </location>
</feature>
<evidence type="ECO:0000256" key="4">
    <source>
        <dbReference type="ARBA" id="ARBA00022840"/>
    </source>
</evidence>